<proteinExistence type="inferred from homology"/>
<comment type="caution">
    <text evidence="3">The sequence shown here is derived from an EMBL/GenBank/DDBJ whole genome shotgun (WGS) entry which is preliminary data.</text>
</comment>
<accession>A0A316AF08</accession>
<dbReference type="Proteomes" id="UP000245469">
    <property type="component" value="Unassembled WGS sequence"/>
</dbReference>
<evidence type="ECO:0000256" key="2">
    <source>
        <dbReference type="RuleBase" id="RU362080"/>
    </source>
</evidence>
<evidence type="ECO:0000256" key="1">
    <source>
        <dbReference type="ARBA" id="ARBA00009981"/>
    </source>
</evidence>
<dbReference type="Pfam" id="PF02604">
    <property type="entry name" value="PhdYeFM_antitox"/>
    <property type="match status" value="1"/>
</dbReference>
<name>A0A316AF08_9ACTN</name>
<dbReference type="OrthoDB" id="9802003at2"/>
<dbReference type="InterPro" id="IPR036165">
    <property type="entry name" value="YefM-like_sf"/>
</dbReference>
<dbReference type="AlphaFoldDB" id="A0A316AF08"/>
<dbReference type="RefSeq" id="WP_109772976.1">
    <property type="nucleotide sequence ID" value="NZ_QGDQ01000002.1"/>
</dbReference>
<dbReference type="EMBL" id="QGDQ01000002">
    <property type="protein sequence ID" value="PWJ55858.1"/>
    <property type="molecule type" value="Genomic_DNA"/>
</dbReference>
<keyword evidence="4" id="KW-1185">Reference proteome</keyword>
<reference evidence="3 4" key="1">
    <citation type="submission" date="2018-03" db="EMBL/GenBank/DDBJ databases">
        <title>Genomic Encyclopedia of Archaeal and Bacterial Type Strains, Phase II (KMG-II): from individual species to whole genera.</title>
        <authorList>
            <person name="Goeker M."/>
        </authorList>
    </citation>
    <scope>NUCLEOTIDE SEQUENCE [LARGE SCALE GENOMIC DNA]</scope>
    <source>
        <strain evidence="3 4">DSM 44889</strain>
    </source>
</reference>
<dbReference type="PANTHER" id="PTHR33713:SF6">
    <property type="entry name" value="ANTITOXIN YEFM"/>
    <property type="match status" value="1"/>
</dbReference>
<dbReference type="NCBIfam" id="TIGR01552">
    <property type="entry name" value="phd_fam"/>
    <property type="match status" value="1"/>
</dbReference>
<protein>
    <recommendedName>
        <fullName evidence="2">Antitoxin</fullName>
    </recommendedName>
</protein>
<dbReference type="Gene3D" id="3.40.1620.10">
    <property type="entry name" value="YefM-like domain"/>
    <property type="match status" value="1"/>
</dbReference>
<sequence>MSVTASEARARLFPLIEQVNADQVAVEIVSKKGTAYLVPAAEYESLLETMHLLRSPANAERLRASVAAAQGGRVQERALVEPTAPEVS</sequence>
<organism evidence="3 4">
    <name type="scientific">Quadrisphaera granulorum</name>
    <dbReference type="NCBI Taxonomy" id="317664"/>
    <lineage>
        <taxon>Bacteria</taxon>
        <taxon>Bacillati</taxon>
        <taxon>Actinomycetota</taxon>
        <taxon>Actinomycetes</taxon>
        <taxon>Kineosporiales</taxon>
        <taxon>Kineosporiaceae</taxon>
        <taxon>Quadrisphaera</taxon>
    </lineage>
</organism>
<comment type="function">
    <text evidence="2">Antitoxin component of a type II toxin-antitoxin (TA) system.</text>
</comment>
<dbReference type="InterPro" id="IPR006442">
    <property type="entry name" value="Antitoxin_Phd/YefM"/>
</dbReference>
<dbReference type="Gene3D" id="1.10.1220.170">
    <property type="match status" value="1"/>
</dbReference>
<dbReference type="PANTHER" id="PTHR33713">
    <property type="entry name" value="ANTITOXIN YAFN-RELATED"/>
    <property type="match status" value="1"/>
</dbReference>
<evidence type="ECO:0000313" key="3">
    <source>
        <dbReference type="EMBL" id="PWJ55858.1"/>
    </source>
</evidence>
<dbReference type="SUPFAM" id="SSF143120">
    <property type="entry name" value="YefM-like"/>
    <property type="match status" value="1"/>
</dbReference>
<evidence type="ECO:0000313" key="4">
    <source>
        <dbReference type="Proteomes" id="UP000245469"/>
    </source>
</evidence>
<dbReference type="InterPro" id="IPR051405">
    <property type="entry name" value="phD/YefM_antitoxin"/>
</dbReference>
<gene>
    <name evidence="3" type="ORF">BXY45_102226</name>
</gene>
<comment type="similarity">
    <text evidence="1 2">Belongs to the phD/YefM antitoxin family.</text>
</comment>